<reference evidence="2" key="1">
    <citation type="submission" date="2022-06" db="EMBL/GenBank/DDBJ databases">
        <title>Genome Sequence of Candolleomyces eurysporus.</title>
        <authorList>
            <person name="Buettner E."/>
        </authorList>
    </citation>
    <scope>NUCLEOTIDE SEQUENCE</scope>
    <source>
        <strain evidence="2">VTCC 930004</strain>
    </source>
</reference>
<dbReference type="EMBL" id="JANBPK010000265">
    <property type="protein sequence ID" value="KAJ2935916.1"/>
    <property type="molecule type" value="Genomic_DNA"/>
</dbReference>
<feature type="non-terminal residue" evidence="2">
    <location>
        <position position="1"/>
    </location>
</feature>
<feature type="region of interest" description="Disordered" evidence="1">
    <location>
        <begin position="1"/>
        <end position="22"/>
    </location>
</feature>
<keyword evidence="3" id="KW-1185">Reference proteome</keyword>
<organism evidence="2 3">
    <name type="scientific">Candolleomyces eurysporus</name>
    <dbReference type="NCBI Taxonomy" id="2828524"/>
    <lineage>
        <taxon>Eukaryota</taxon>
        <taxon>Fungi</taxon>
        <taxon>Dikarya</taxon>
        <taxon>Basidiomycota</taxon>
        <taxon>Agaricomycotina</taxon>
        <taxon>Agaricomycetes</taxon>
        <taxon>Agaricomycetidae</taxon>
        <taxon>Agaricales</taxon>
        <taxon>Agaricineae</taxon>
        <taxon>Psathyrellaceae</taxon>
        <taxon>Candolleomyces</taxon>
    </lineage>
</organism>
<evidence type="ECO:0000313" key="3">
    <source>
        <dbReference type="Proteomes" id="UP001140091"/>
    </source>
</evidence>
<evidence type="ECO:0000256" key="1">
    <source>
        <dbReference type="SAM" id="MobiDB-lite"/>
    </source>
</evidence>
<comment type="caution">
    <text evidence="2">The sequence shown here is derived from an EMBL/GenBank/DDBJ whole genome shotgun (WGS) entry which is preliminary data.</text>
</comment>
<dbReference type="Proteomes" id="UP001140091">
    <property type="component" value="Unassembled WGS sequence"/>
</dbReference>
<evidence type="ECO:0000313" key="2">
    <source>
        <dbReference type="EMBL" id="KAJ2935916.1"/>
    </source>
</evidence>
<name>A0A9W8MMB2_9AGAR</name>
<proteinExistence type="predicted"/>
<sequence>MASGTRIRAPNENLPDDWKDNPDTQLNVDYSLTEACITTSAESTNGLLFAYDINCQYCVNFCCWIANLGLRFPPNLPVTYLIGLFHVHGHKEECLWRFAPSYLSPGAGVASGEIIESLWSQLNGAANITHTMTVSHQQEMLDACMADINWRKLQGLIPFLICQVKKAEEEHDEAQTSFEDVDAAVTPEQRVLWRQQMTMANADRGSDPSLMDIYCIAIDKVEPKKDVQVRLMAQEQANNTQLGVTRWVAEAIDLQEHQIQLADLVRSHRRSPTPSQSVEIQKKREMILKKLNLTMVEGEVLIPQARLEQMLGRAPILHEICLCNDECTCADEMAMLLNPRPKPLDVEHAIVPLPSSFDTRPGGWSHVETVEEQLRVGQAHEALEALRVEIAHKSYLYWANQGTASAGKKAKTRGYNAIRNVDKGIRFHYPIFEEIKPEHTKVVTNVYDPNARGQHDVTLSWIWTINTKSNSPENAAYLAKVYQVNWIRATSRRDWWNEEISLVKSEMDRFVQYCTKRSETAHSWMGYGDGCDEYALRQADMWRRLGDWALAEFLLKAGVAVSCAGSHADFKPDASNY</sequence>
<dbReference type="OrthoDB" id="3222357at2759"/>
<dbReference type="AlphaFoldDB" id="A0A9W8MMB2"/>
<gene>
    <name evidence="2" type="ORF">H1R20_g1179</name>
</gene>
<dbReference type="Pfam" id="PF18758">
    <property type="entry name" value="KDZ"/>
    <property type="match status" value="1"/>
</dbReference>
<dbReference type="InterPro" id="IPR040521">
    <property type="entry name" value="KDZ"/>
</dbReference>
<protein>
    <submittedName>
        <fullName evidence="2">Uncharacterized protein</fullName>
    </submittedName>
</protein>
<accession>A0A9W8MMB2</accession>